<dbReference type="InterPro" id="IPR055530">
    <property type="entry name" value="DUF7104"/>
</dbReference>
<dbReference type="EMBL" id="JAUIRO010000006">
    <property type="protein sequence ID" value="KAK0710043.1"/>
    <property type="molecule type" value="Genomic_DNA"/>
</dbReference>
<gene>
    <name evidence="1" type="ORF">B0T26DRAFT_755164</name>
</gene>
<dbReference type="Proteomes" id="UP001172101">
    <property type="component" value="Unassembled WGS sequence"/>
</dbReference>
<comment type="caution">
    <text evidence="1">The sequence shown here is derived from an EMBL/GenBank/DDBJ whole genome shotgun (WGS) entry which is preliminary data.</text>
</comment>
<accession>A0AA40DS77</accession>
<dbReference type="GeneID" id="85329188"/>
<dbReference type="RefSeq" id="XP_060293347.1">
    <property type="nucleotide sequence ID" value="XM_060445918.1"/>
</dbReference>
<sequence>MTEHLPEAAAANTNCNAEMFEFVLARWGAEAKVTDAVVKVVVTAGDGRLEALFNLRDHEVKISDDVVLAAAEHRRLSHRLMELLFQRRGPGDLVETLLAERGNGWVAEEILEAAVEKKADDGVREIGIFFEESQIREALGVFFEKTDVKATPRMIQVAGQDQGRGHEVVVLLLENLPPDELSGAVLEGVLLGESGLPIVDTLPVTVLRIQSVALKVGHIAVASRRAAYRRVS</sequence>
<dbReference type="Pfam" id="PF23397">
    <property type="entry name" value="DUF7104"/>
    <property type="match status" value="1"/>
</dbReference>
<organism evidence="1 2">
    <name type="scientific">Lasiosphaeria miniovina</name>
    <dbReference type="NCBI Taxonomy" id="1954250"/>
    <lineage>
        <taxon>Eukaryota</taxon>
        <taxon>Fungi</taxon>
        <taxon>Dikarya</taxon>
        <taxon>Ascomycota</taxon>
        <taxon>Pezizomycotina</taxon>
        <taxon>Sordariomycetes</taxon>
        <taxon>Sordariomycetidae</taxon>
        <taxon>Sordariales</taxon>
        <taxon>Lasiosphaeriaceae</taxon>
        <taxon>Lasiosphaeria</taxon>
    </lineage>
</organism>
<reference evidence="1" key="1">
    <citation type="submission" date="2023-06" db="EMBL/GenBank/DDBJ databases">
        <title>Genome-scale phylogeny and comparative genomics of the fungal order Sordariales.</title>
        <authorList>
            <consortium name="Lawrence Berkeley National Laboratory"/>
            <person name="Hensen N."/>
            <person name="Bonometti L."/>
            <person name="Westerberg I."/>
            <person name="Brannstrom I.O."/>
            <person name="Guillou S."/>
            <person name="Cros-Aarteil S."/>
            <person name="Calhoun S."/>
            <person name="Haridas S."/>
            <person name="Kuo A."/>
            <person name="Mondo S."/>
            <person name="Pangilinan J."/>
            <person name="Riley R."/>
            <person name="LaButti K."/>
            <person name="Andreopoulos B."/>
            <person name="Lipzen A."/>
            <person name="Chen C."/>
            <person name="Yanf M."/>
            <person name="Daum C."/>
            <person name="Ng V."/>
            <person name="Clum A."/>
            <person name="Steindorff A."/>
            <person name="Ohm R."/>
            <person name="Martin F."/>
            <person name="Silar P."/>
            <person name="Natvig D."/>
            <person name="Lalanne C."/>
            <person name="Gautier V."/>
            <person name="Ament-velasquez S.L."/>
            <person name="Kruys A."/>
            <person name="Hutchinson M.I."/>
            <person name="Powell A.J."/>
            <person name="Barry K."/>
            <person name="Miller A.N."/>
            <person name="Grigoriev I.V."/>
            <person name="Debuchy R."/>
            <person name="Gladieux P."/>
            <person name="Thoren M.H."/>
            <person name="Johannesson H."/>
        </authorList>
    </citation>
    <scope>NUCLEOTIDE SEQUENCE</scope>
    <source>
        <strain evidence="1">SMH2392-1A</strain>
    </source>
</reference>
<dbReference type="AlphaFoldDB" id="A0AA40DS77"/>
<keyword evidence="2" id="KW-1185">Reference proteome</keyword>
<evidence type="ECO:0000313" key="1">
    <source>
        <dbReference type="EMBL" id="KAK0710043.1"/>
    </source>
</evidence>
<proteinExistence type="predicted"/>
<evidence type="ECO:0000313" key="2">
    <source>
        <dbReference type="Proteomes" id="UP001172101"/>
    </source>
</evidence>
<protein>
    <submittedName>
        <fullName evidence="1">Uncharacterized protein</fullName>
    </submittedName>
</protein>
<name>A0AA40DS77_9PEZI</name>